<evidence type="ECO:0000256" key="1">
    <source>
        <dbReference type="SAM" id="MobiDB-lite"/>
    </source>
</evidence>
<evidence type="ECO:0000313" key="3">
    <source>
        <dbReference type="Proteomes" id="UP001595767"/>
    </source>
</evidence>
<organism evidence="2 3">
    <name type="scientific">Nocardia rhizosphaerae</name>
    <dbReference type="NCBI Taxonomy" id="1691571"/>
    <lineage>
        <taxon>Bacteria</taxon>
        <taxon>Bacillati</taxon>
        <taxon>Actinomycetota</taxon>
        <taxon>Actinomycetes</taxon>
        <taxon>Mycobacteriales</taxon>
        <taxon>Nocardiaceae</taxon>
        <taxon>Nocardia</taxon>
    </lineage>
</organism>
<proteinExistence type="predicted"/>
<protein>
    <submittedName>
        <fullName evidence="2">Uncharacterized protein</fullName>
    </submittedName>
</protein>
<evidence type="ECO:0000313" key="2">
    <source>
        <dbReference type="EMBL" id="MFC4128853.1"/>
    </source>
</evidence>
<dbReference type="Proteomes" id="UP001595767">
    <property type="component" value="Unassembled WGS sequence"/>
</dbReference>
<feature type="region of interest" description="Disordered" evidence="1">
    <location>
        <begin position="54"/>
        <end position="74"/>
    </location>
</feature>
<gene>
    <name evidence="2" type="ORF">ACFOW8_28360</name>
</gene>
<sequence>MKRIRIETGADVRRWDTYELDVPDDFDLDGEYFEAYLHDRLATDNGVTLIDTSYENDGDKYPPEKPDINTWNEV</sequence>
<dbReference type="RefSeq" id="WP_378554721.1">
    <property type="nucleotide sequence ID" value="NZ_JBHSBA010000016.1"/>
</dbReference>
<accession>A0ABV8LF59</accession>
<reference evidence="3" key="1">
    <citation type="journal article" date="2019" name="Int. J. Syst. Evol. Microbiol.">
        <title>The Global Catalogue of Microorganisms (GCM) 10K type strain sequencing project: providing services to taxonomists for standard genome sequencing and annotation.</title>
        <authorList>
            <consortium name="The Broad Institute Genomics Platform"/>
            <consortium name="The Broad Institute Genome Sequencing Center for Infectious Disease"/>
            <person name="Wu L."/>
            <person name="Ma J."/>
        </authorList>
    </citation>
    <scope>NUCLEOTIDE SEQUENCE [LARGE SCALE GENOMIC DNA]</scope>
    <source>
        <strain evidence="3">CGMCC 4.7204</strain>
    </source>
</reference>
<keyword evidence="3" id="KW-1185">Reference proteome</keyword>
<name>A0ABV8LF59_9NOCA</name>
<dbReference type="EMBL" id="JBHSBA010000016">
    <property type="protein sequence ID" value="MFC4128853.1"/>
    <property type="molecule type" value="Genomic_DNA"/>
</dbReference>
<comment type="caution">
    <text evidence="2">The sequence shown here is derived from an EMBL/GenBank/DDBJ whole genome shotgun (WGS) entry which is preliminary data.</text>
</comment>
<feature type="compositionally biased region" description="Basic and acidic residues" evidence="1">
    <location>
        <begin position="57"/>
        <end position="67"/>
    </location>
</feature>